<reference evidence="1" key="1">
    <citation type="submission" date="2022-06" db="EMBL/GenBank/DDBJ databases">
        <title>Phylogenomic reconstructions and comparative analyses of Kickxellomycotina fungi.</title>
        <authorList>
            <person name="Reynolds N.K."/>
            <person name="Stajich J.E."/>
            <person name="Barry K."/>
            <person name="Grigoriev I.V."/>
            <person name="Crous P."/>
            <person name="Smith M.E."/>
        </authorList>
    </citation>
    <scope>NUCLEOTIDE SEQUENCE</scope>
    <source>
        <strain evidence="1">RSA 2271</strain>
    </source>
</reference>
<evidence type="ECO:0000313" key="2">
    <source>
        <dbReference type="Proteomes" id="UP001145114"/>
    </source>
</evidence>
<dbReference type="EMBL" id="JAMZIH010000352">
    <property type="protein sequence ID" value="KAJ1679486.1"/>
    <property type="molecule type" value="Genomic_DNA"/>
</dbReference>
<evidence type="ECO:0000313" key="1">
    <source>
        <dbReference type="EMBL" id="KAJ1679486.1"/>
    </source>
</evidence>
<name>A0ACC1HV07_9FUNG</name>
<comment type="caution">
    <text evidence="1">The sequence shown here is derived from an EMBL/GenBank/DDBJ whole genome shotgun (WGS) entry which is preliminary data.</text>
</comment>
<sequence>TLIENESGGHISPKNRGPSALYSFVLSRTTYGKTGHRLLDLTIRDIELPSQVGRQTLHFISFETARISQALDLITDALQLSEDPSADPPSDGGHHNIVLTGGGAFKYKQLIEGHSALKDWTVTVVDEMRALIRGIDFVLTRLAPAAWPGSDSSSDYNRHRSEKEKEGPGQQRVLENPGSGDDDSTAPDHYYYYTYDPDKIAVALEEGVAMGVGKLLEVPTRPLESSAGPDGKAIYPYLVCNVGTGVSILKVTGSGSFCRVSGSGIGGGTFWGLCRMLTKYRDFTEALEDAAAKDGGGRTENCDLLVKYVRGEESVGYICCSGTADIN</sequence>
<organism evidence="1 2">
    <name type="scientific">Spiromyces aspiralis</name>
    <dbReference type="NCBI Taxonomy" id="68401"/>
    <lineage>
        <taxon>Eukaryota</taxon>
        <taxon>Fungi</taxon>
        <taxon>Fungi incertae sedis</taxon>
        <taxon>Zoopagomycota</taxon>
        <taxon>Kickxellomycotina</taxon>
        <taxon>Kickxellomycetes</taxon>
        <taxon>Kickxellales</taxon>
        <taxon>Kickxellaceae</taxon>
        <taxon>Spiromyces</taxon>
    </lineage>
</organism>
<protein>
    <submittedName>
        <fullName evidence="1">Uncharacterized protein</fullName>
    </submittedName>
</protein>
<feature type="non-terminal residue" evidence="1">
    <location>
        <position position="1"/>
    </location>
</feature>
<proteinExistence type="predicted"/>
<dbReference type="Proteomes" id="UP001145114">
    <property type="component" value="Unassembled WGS sequence"/>
</dbReference>
<accession>A0ACC1HV07</accession>
<keyword evidence="2" id="KW-1185">Reference proteome</keyword>
<gene>
    <name evidence="1" type="ORF">EV182_001949</name>
</gene>